<dbReference type="Pfam" id="PF13359">
    <property type="entry name" value="DDE_Tnp_4"/>
    <property type="match status" value="1"/>
</dbReference>
<evidence type="ECO:0000313" key="4">
    <source>
        <dbReference type="EMBL" id="TPX34384.1"/>
    </source>
</evidence>
<dbReference type="Proteomes" id="UP000319731">
    <property type="component" value="Unassembled WGS sequence"/>
</dbReference>
<dbReference type="RefSeq" id="XP_031025148.1">
    <property type="nucleotide sequence ID" value="XM_031168968.1"/>
</dbReference>
<dbReference type="STRING" id="1806994.A0A507C8T6"/>
<dbReference type="EMBL" id="QEAO01000014">
    <property type="protein sequence ID" value="TPX34384.1"/>
    <property type="molecule type" value="Genomic_DNA"/>
</dbReference>
<keyword evidence="5" id="KW-1185">Reference proteome</keyword>
<dbReference type="GO" id="GO:0046872">
    <property type="term" value="F:metal ion binding"/>
    <property type="evidence" value="ECO:0007669"/>
    <property type="project" value="UniProtKB-KW"/>
</dbReference>
<name>A0A507C8T6_9FUNG</name>
<accession>A0A507C8T6</accession>
<protein>
    <recommendedName>
        <fullName evidence="3">DDE Tnp4 domain-containing protein</fullName>
    </recommendedName>
</protein>
<dbReference type="AlphaFoldDB" id="A0A507C8T6"/>
<comment type="caution">
    <text evidence="4">The sequence shown here is derived from an EMBL/GenBank/DDBJ whole genome shotgun (WGS) entry which is preliminary data.</text>
</comment>
<proteinExistence type="predicted"/>
<dbReference type="GeneID" id="42004265"/>
<dbReference type="OrthoDB" id="5945905at2759"/>
<comment type="cofactor">
    <cofactor evidence="1">
        <name>a divalent metal cation</name>
        <dbReference type="ChEBI" id="CHEBI:60240"/>
    </cofactor>
</comment>
<dbReference type="PANTHER" id="PTHR34615">
    <property type="entry name" value="PX DOMAIN-CONTAINING PROTEIN"/>
    <property type="match status" value="1"/>
</dbReference>
<dbReference type="InterPro" id="IPR027806">
    <property type="entry name" value="HARBI1_dom"/>
</dbReference>
<evidence type="ECO:0000256" key="1">
    <source>
        <dbReference type="ARBA" id="ARBA00001968"/>
    </source>
</evidence>
<evidence type="ECO:0000259" key="3">
    <source>
        <dbReference type="Pfam" id="PF13359"/>
    </source>
</evidence>
<keyword evidence="2" id="KW-0479">Metal-binding</keyword>
<gene>
    <name evidence="4" type="ORF">SmJEL517_g03040</name>
</gene>
<organism evidence="4 5">
    <name type="scientific">Synchytrium microbalum</name>
    <dbReference type="NCBI Taxonomy" id="1806994"/>
    <lineage>
        <taxon>Eukaryota</taxon>
        <taxon>Fungi</taxon>
        <taxon>Fungi incertae sedis</taxon>
        <taxon>Chytridiomycota</taxon>
        <taxon>Chytridiomycota incertae sedis</taxon>
        <taxon>Chytridiomycetes</taxon>
        <taxon>Synchytriales</taxon>
        <taxon>Synchytriaceae</taxon>
        <taxon>Synchytrium</taxon>
    </lineage>
</organism>
<sequence length="408" mass="46938">MDPYFALGYYEGFWQDEDEDDDGPALFMAVLMGSLSSRRVEAPDSRLILSNLSDSDCMKHFRFSLLQIEALVEALRMPTTLITDNRLRLSSVDALAIFLKRMVYPCRLVDLVRFFGREQSVISRFANHVSQFIHERWHNLLRWDRHRLTSDVLQSYSEAIWNKGGKLQGCFGFIDGTMRNIARPISNQEMVYNGWKRVHALKFQSVVAPDGLILHLDGPYLGKDHDAWVLHVTGLLDILEESLQFGDGRQFVLYGDPAYPVSDYIVRSFKAPHDPAHIRFNKMMSTVRIAVECGFGMIMSRWAFLDFEKNLNLLLQPVGQYYLVCGSQLHVVPTTPITTAHQSLEFRATVRAYEDDESANFNFERLLEHMKLTSLPTPLDRRKSGGYSINQEVPKKCFTHGSRNDDWL</sequence>
<reference evidence="4 5" key="1">
    <citation type="journal article" date="2019" name="Sci. Rep.">
        <title>Comparative genomics of chytrid fungi reveal insights into the obligate biotrophic and pathogenic lifestyle of Synchytrium endobioticum.</title>
        <authorList>
            <person name="van de Vossenberg B.T.L.H."/>
            <person name="Warris S."/>
            <person name="Nguyen H.D.T."/>
            <person name="van Gent-Pelzer M.P.E."/>
            <person name="Joly D.L."/>
            <person name="van de Geest H.C."/>
            <person name="Bonants P.J.M."/>
            <person name="Smith D.S."/>
            <person name="Levesque C.A."/>
            <person name="van der Lee T.A.J."/>
        </authorList>
    </citation>
    <scope>NUCLEOTIDE SEQUENCE [LARGE SCALE GENOMIC DNA]</scope>
    <source>
        <strain evidence="4 5">JEL517</strain>
    </source>
</reference>
<feature type="domain" description="DDE Tnp4" evidence="3">
    <location>
        <begin position="174"/>
        <end position="325"/>
    </location>
</feature>
<dbReference type="PANTHER" id="PTHR34615:SF1">
    <property type="entry name" value="PX DOMAIN-CONTAINING PROTEIN"/>
    <property type="match status" value="1"/>
</dbReference>
<evidence type="ECO:0000313" key="5">
    <source>
        <dbReference type="Proteomes" id="UP000319731"/>
    </source>
</evidence>
<evidence type="ECO:0000256" key="2">
    <source>
        <dbReference type="ARBA" id="ARBA00022723"/>
    </source>
</evidence>